<dbReference type="AlphaFoldDB" id="A0A1T4Q0V8"/>
<feature type="transmembrane region" description="Helical" evidence="1">
    <location>
        <begin position="20"/>
        <end position="38"/>
    </location>
</feature>
<keyword evidence="1" id="KW-0472">Membrane</keyword>
<evidence type="ECO:0000313" key="3">
    <source>
        <dbReference type="Proteomes" id="UP000190102"/>
    </source>
</evidence>
<proteinExistence type="predicted"/>
<keyword evidence="1" id="KW-1133">Transmembrane helix</keyword>
<reference evidence="3" key="1">
    <citation type="submission" date="2017-02" db="EMBL/GenBank/DDBJ databases">
        <authorList>
            <person name="Varghese N."/>
            <person name="Submissions S."/>
        </authorList>
    </citation>
    <scope>NUCLEOTIDE SEQUENCE [LARGE SCALE GENOMIC DNA]</scope>
    <source>
        <strain evidence="3">ATCC BAA-34</strain>
    </source>
</reference>
<feature type="transmembrane region" description="Helical" evidence="1">
    <location>
        <begin position="50"/>
        <end position="69"/>
    </location>
</feature>
<evidence type="ECO:0000313" key="2">
    <source>
        <dbReference type="EMBL" id="SJZ97216.1"/>
    </source>
</evidence>
<gene>
    <name evidence="2" type="ORF">SAMN02745119_02191</name>
</gene>
<sequence length="87" mass="10370">MWRSHLQRFLKRLHLRESWVIFFVLGNVMLNFPFLKIFNQPTTILGFPLMYLYFTLGWAISIGVIYLFASSAEPDQTEYHSEEQAPR</sequence>
<dbReference type="EMBL" id="FUWR01000011">
    <property type="protein sequence ID" value="SJZ97216.1"/>
    <property type="molecule type" value="Genomic_DNA"/>
</dbReference>
<dbReference type="Proteomes" id="UP000190102">
    <property type="component" value="Unassembled WGS sequence"/>
</dbReference>
<evidence type="ECO:0008006" key="4">
    <source>
        <dbReference type="Google" id="ProtNLM"/>
    </source>
</evidence>
<dbReference type="RefSeq" id="WP_078790468.1">
    <property type="nucleotide sequence ID" value="NZ_FUWR01000011.1"/>
</dbReference>
<dbReference type="STRING" id="115783.SAMN02745119_02191"/>
<name>A0A1T4Q0V8_9BACT</name>
<keyword evidence="1" id="KW-0812">Transmembrane</keyword>
<accession>A0A1T4Q0V8</accession>
<keyword evidence="3" id="KW-1185">Reference proteome</keyword>
<organism evidence="2 3">
    <name type="scientific">Trichlorobacter thiogenes</name>
    <dbReference type="NCBI Taxonomy" id="115783"/>
    <lineage>
        <taxon>Bacteria</taxon>
        <taxon>Pseudomonadati</taxon>
        <taxon>Thermodesulfobacteriota</taxon>
        <taxon>Desulfuromonadia</taxon>
        <taxon>Geobacterales</taxon>
        <taxon>Geobacteraceae</taxon>
        <taxon>Trichlorobacter</taxon>
    </lineage>
</organism>
<dbReference type="OrthoDB" id="5402297at2"/>
<evidence type="ECO:0000256" key="1">
    <source>
        <dbReference type="SAM" id="Phobius"/>
    </source>
</evidence>
<protein>
    <recommendedName>
        <fullName evidence="4">DUF3311 domain-containing protein</fullName>
    </recommendedName>
</protein>